<dbReference type="Pfam" id="PF02775">
    <property type="entry name" value="TPP_enzyme_C"/>
    <property type="match status" value="1"/>
</dbReference>
<organism evidence="7 9">
    <name type="scientific">Dorea formicigenerans</name>
    <dbReference type="NCBI Taxonomy" id="39486"/>
    <lineage>
        <taxon>Bacteria</taxon>
        <taxon>Bacillati</taxon>
        <taxon>Bacillota</taxon>
        <taxon>Clostridia</taxon>
        <taxon>Lachnospirales</taxon>
        <taxon>Lachnospiraceae</taxon>
        <taxon>Dorea</taxon>
    </lineage>
</organism>
<evidence type="ECO:0000256" key="2">
    <source>
        <dbReference type="ARBA" id="ARBA00023052"/>
    </source>
</evidence>
<dbReference type="Proteomes" id="UP000285652">
    <property type="component" value="Unassembled WGS sequence"/>
</dbReference>
<dbReference type="GO" id="GO:0009097">
    <property type="term" value="P:isoleucine biosynthetic process"/>
    <property type="evidence" value="ECO:0007669"/>
    <property type="project" value="TreeGrafter"/>
</dbReference>
<dbReference type="SUPFAM" id="SSF52467">
    <property type="entry name" value="DHS-like NAD/FAD-binding domain"/>
    <property type="match status" value="1"/>
</dbReference>
<dbReference type="GO" id="GO:0000287">
    <property type="term" value="F:magnesium ion binding"/>
    <property type="evidence" value="ECO:0007669"/>
    <property type="project" value="InterPro"/>
</dbReference>
<dbReference type="InterPro" id="IPR012001">
    <property type="entry name" value="Thiamin_PyroP_enz_TPP-bd_dom"/>
</dbReference>
<protein>
    <submittedName>
        <fullName evidence="7">Thiamine pyrophosphate-binding protein</fullName>
    </submittedName>
</protein>
<sequence length="598" mass="66266">MKIKVTDYIANFLVDNGITDVFTVTGGGAMHMNDSFGHHPRLHCTYNHNEQASAMAAEAYARIDNKIAAVCVTTGPGATNAITGVAGGWMDSIPMLVFSGQARYATTVYASGLKLRTRGVQEFDIIGSVSNMTKYCELVSDPLKIAFCLEKALYIAKTERPGPCWLDIPLDVQGAIIETDELIHYVPQEKEKKIDKRVVSDIIYKLEKSERPVVFVGNGVRLAGAHDKFLKLIEKMNIPVVTGMSSIDAIASDNPLYVGRNGTTGDRAGNFAIQNCDVLLSLGSRLSFFQTGFDYKSWARSAYKIINDIDPEELEKDSISADVKVCCNVNELIDMLNDHITGKLQPKEKWIEQCQYWKKTYPVVLEKHETDLKPNIYSIYKKLTNLLNSDDCLVVSAGTSRVVGSQASVIKEGMRFIANPSCASMGYDLPPAIGVCIARENKRTILCTGDGGFQMNIQELQTIIHNKLPIKIFIMNNQGYHSIRMTQNTYFGKPLVGIGEESGDLSFPDLAKLIPAYGMPFLRCSTNKDVEKAIKWALRQEGPCLCEMMLSTTQITEPKASSKKMPDGKMVSAPLEDLAPFLSEEELKKNMYIPLLRK</sequence>
<proteinExistence type="inferred from homology"/>
<dbReference type="GO" id="GO:0009099">
    <property type="term" value="P:L-valine biosynthetic process"/>
    <property type="evidence" value="ECO:0007669"/>
    <property type="project" value="TreeGrafter"/>
</dbReference>
<evidence type="ECO:0000259" key="5">
    <source>
        <dbReference type="Pfam" id="PF02775"/>
    </source>
</evidence>
<evidence type="ECO:0000313" key="8">
    <source>
        <dbReference type="EMBL" id="RHN14936.1"/>
    </source>
</evidence>
<evidence type="ECO:0000259" key="6">
    <source>
        <dbReference type="Pfam" id="PF02776"/>
    </source>
</evidence>
<dbReference type="GO" id="GO:0030976">
    <property type="term" value="F:thiamine pyrophosphate binding"/>
    <property type="evidence" value="ECO:0007669"/>
    <property type="project" value="InterPro"/>
</dbReference>
<comment type="similarity">
    <text evidence="1 3">Belongs to the TPP enzyme family.</text>
</comment>
<accession>A0A395XI28</accession>
<dbReference type="Gene3D" id="3.40.50.970">
    <property type="match status" value="2"/>
</dbReference>
<feature type="domain" description="Thiamine pyrophosphate enzyme N-terminal TPP-binding" evidence="6">
    <location>
        <begin position="4"/>
        <end position="108"/>
    </location>
</feature>
<dbReference type="EMBL" id="QSAJ01000062">
    <property type="protein sequence ID" value="RGW47766.1"/>
    <property type="molecule type" value="Genomic_DNA"/>
</dbReference>
<dbReference type="InterPro" id="IPR045229">
    <property type="entry name" value="TPP_enz"/>
</dbReference>
<dbReference type="SUPFAM" id="SSF52518">
    <property type="entry name" value="Thiamin diphosphate-binding fold (THDP-binding)"/>
    <property type="match status" value="2"/>
</dbReference>
<dbReference type="PANTHER" id="PTHR18968">
    <property type="entry name" value="THIAMINE PYROPHOSPHATE ENZYMES"/>
    <property type="match status" value="1"/>
</dbReference>
<dbReference type="EMBL" id="QRQQ01000010">
    <property type="protein sequence ID" value="RHN14936.1"/>
    <property type="molecule type" value="Genomic_DNA"/>
</dbReference>
<dbReference type="GO" id="GO:0050660">
    <property type="term" value="F:flavin adenine dinucleotide binding"/>
    <property type="evidence" value="ECO:0007669"/>
    <property type="project" value="TreeGrafter"/>
</dbReference>
<dbReference type="PANTHER" id="PTHR18968:SF142">
    <property type="entry name" value="ACETOLACTATE SYNTHASE"/>
    <property type="match status" value="1"/>
</dbReference>
<reference evidence="9 10" key="1">
    <citation type="submission" date="2018-08" db="EMBL/GenBank/DDBJ databases">
        <title>A genome reference for cultivated species of the human gut microbiota.</title>
        <authorList>
            <person name="Zou Y."/>
            <person name="Xue W."/>
            <person name="Luo G."/>
        </authorList>
    </citation>
    <scope>NUCLEOTIDE SEQUENCE [LARGE SCALE GENOMIC DNA]</scope>
    <source>
        <strain evidence="7 9">AF12-11</strain>
        <strain evidence="8 10">AF31-13BH</strain>
    </source>
</reference>
<dbReference type="GO" id="GO:0003984">
    <property type="term" value="F:acetolactate synthase activity"/>
    <property type="evidence" value="ECO:0007669"/>
    <property type="project" value="TreeGrafter"/>
</dbReference>
<feature type="domain" description="Thiamine pyrophosphate enzyme TPP-binding" evidence="5">
    <location>
        <begin position="397"/>
        <end position="547"/>
    </location>
</feature>
<dbReference type="InterPro" id="IPR029061">
    <property type="entry name" value="THDP-binding"/>
</dbReference>
<dbReference type="Proteomes" id="UP000266376">
    <property type="component" value="Unassembled WGS sequence"/>
</dbReference>
<dbReference type="GO" id="GO:0005948">
    <property type="term" value="C:acetolactate synthase complex"/>
    <property type="evidence" value="ECO:0007669"/>
    <property type="project" value="TreeGrafter"/>
</dbReference>
<evidence type="ECO:0000256" key="1">
    <source>
        <dbReference type="ARBA" id="ARBA00007812"/>
    </source>
</evidence>
<dbReference type="Gene3D" id="3.40.50.1220">
    <property type="entry name" value="TPP-binding domain"/>
    <property type="match status" value="1"/>
</dbReference>
<dbReference type="RefSeq" id="WP_118447783.1">
    <property type="nucleotide sequence ID" value="NZ_QRQQ01000010.1"/>
</dbReference>
<dbReference type="InterPro" id="IPR011766">
    <property type="entry name" value="TPP_enzyme_TPP-bd"/>
</dbReference>
<keyword evidence="2 3" id="KW-0786">Thiamine pyrophosphate</keyword>
<dbReference type="Pfam" id="PF02776">
    <property type="entry name" value="TPP_enzyme_N"/>
    <property type="match status" value="1"/>
</dbReference>
<feature type="domain" description="Thiamine pyrophosphate enzyme central" evidence="4">
    <location>
        <begin position="201"/>
        <end position="336"/>
    </location>
</feature>
<dbReference type="InterPro" id="IPR029035">
    <property type="entry name" value="DHS-like_NAD/FAD-binding_dom"/>
</dbReference>
<evidence type="ECO:0000256" key="3">
    <source>
        <dbReference type="RuleBase" id="RU362132"/>
    </source>
</evidence>
<gene>
    <name evidence="7" type="ORF">DWV67_15300</name>
    <name evidence="8" type="ORF">DWZ24_11245</name>
</gene>
<evidence type="ECO:0000313" key="10">
    <source>
        <dbReference type="Proteomes" id="UP000285652"/>
    </source>
</evidence>
<dbReference type="CDD" id="cd07035">
    <property type="entry name" value="TPP_PYR_POX_like"/>
    <property type="match status" value="1"/>
</dbReference>
<dbReference type="CDD" id="cd00568">
    <property type="entry name" value="TPP_enzymes"/>
    <property type="match status" value="1"/>
</dbReference>
<dbReference type="Pfam" id="PF00205">
    <property type="entry name" value="TPP_enzyme_M"/>
    <property type="match status" value="1"/>
</dbReference>
<dbReference type="AlphaFoldDB" id="A0A395XI28"/>
<dbReference type="InterPro" id="IPR012000">
    <property type="entry name" value="Thiamin_PyroP_enz_cen_dom"/>
</dbReference>
<evidence type="ECO:0000313" key="7">
    <source>
        <dbReference type="EMBL" id="RGW47766.1"/>
    </source>
</evidence>
<comment type="caution">
    <text evidence="7">The sequence shown here is derived from an EMBL/GenBank/DDBJ whole genome shotgun (WGS) entry which is preliminary data.</text>
</comment>
<evidence type="ECO:0000313" key="9">
    <source>
        <dbReference type="Proteomes" id="UP000266376"/>
    </source>
</evidence>
<evidence type="ECO:0000259" key="4">
    <source>
        <dbReference type="Pfam" id="PF00205"/>
    </source>
</evidence>
<name>A0A395XI28_9FIRM</name>